<evidence type="ECO:0000256" key="9">
    <source>
        <dbReference type="ARBA" id="ARBA00048897"/>
    </source>
</evidence>
<dbReference type="SUPFAM" id="SSF56235">
    <property type="entry name" value="N-terminal nucleophile aminohydrolases (Ntn hydrolases)"/>
    <property type="match status" value="1"/>
</dbReference>
<keyword evidence="14" id="KW-1185">Reference proteome</keyword>
<accession>C8P9U7</accession>
<organism evidence="11 13">
    <name type="scientific">Limosilactobacillus antri DSM 16041</name>
    <dbReference type="NCBI Taxonomy" id="525309"/>
    <lineage>
        <taxon>Bacteria</taxon>
        <taxon>Bacillati</taxon>
        <taxon>Bacillota</taxon>
        <taxon>Bacilli</taxon>
        <taxon>Lactobacillales</taxon>
        <taxon>Lactobacillaceae</taxon>
        <taxon>Limosilactobacillus</taxon>
    </lineage>
</organism>
<dbReference type="InterPro" id="IPR029132">
    <property type="entry name" value="CBAH/NAAA_C"/>
</dbReference>
<dbReference type="AlphaFoldDB" id="C8P9U7"/>
<dbReference type="PANTHER" id="PTHR35527">
    <property type="entry name" value="CHOLOYLGLYCINE HYDROLASE"/>
    <property type="match status" value="1"/>
</dbReference>
<evidence type="ECO:0000313" key="12">
    <source>
        <dbReference type="EMBL" id="KRK55307.1"/>
    </source>
</evidence>
<sequence>MEVVNMCTGLRFTDPEGNLYFGRNLDVGIDYGKKLIITPRNYPLPYKFLNDRTTKKATIGMGIVMDDYPLYFDCCNEDGLCIAGLNFPHYAHFSAGPVDDKTNLAPYELMMWVTQEFTSVAEVKTALQDVNLVNQALVDSLPVAPLHWLISDQHEAIVLEQSQQYGLRVFDNRLGVLTNSPDFAWQMTNLCNYTGLTPHDAQPQTWTKQDLIPLGVGTGSLGLPGDSIPASRFVKAAYLNANYPAVEGETANVAKFFNILKAVAMVKGSVVNVKGKYEYTVYTACYSAKSKTYYYNLYNDFNLHRCQLTADNVNGKQLIVKEA</sequence>
<reference evidence="11 13" key="1">
    <citation type="submission" date="2009-09" db="EMBL/GenBank/DDBJ databases">
        <authorList>
            <person name="Qin X."/>
            <person name="Bachman B."/>
            <person name="Battles P."/>
            <person name="Bell A."/>
            <person name="Bess C."/>
            <person name="Bickham C."/>
            <person name="Chaboub L."/>
            <person name="Chen D."/>
            <person name="Coyle M."/>
            <person name="Deiros D.R."/>
            <person name="Dinh H."/>
            <person name="Forbes L."/>
            <person name="Fowler G."/>
            <person name="Francisco L."/>
            <person name="Fu Q."/>
            <person name="Gubbala S."/>
            <person name="Hale W."/>
            <person name="Han Y."/>
            <person name="Hemphill L."/>
            <person name="Highlander S.K."/>
            <person name="Hirani K."/>
            <person name="Hogues M."/>
            <person name="Jackson L."/>
            <person name="Jakkamsetti A."/>
            <person name="Javaid M."/>
            <person name="Jiang H."/>
            <person name="Korchina V."/>
            <person name="Kovar C."/>
            <person name="Lara F."/>
            <person name="Lee S."/>
            <person name="Mata R."/>
            <person name="Mathew T."/>
            <person name="Moen C."/>
            <person name="Morales K."/>
            <person name="Munidasa M."/>
            <person name="Nazareth L."/>
            <person name="Ngo R."/>
            <person name="Nguyen L."/>
            <person name="Okwuonu G."/>
            <person name="Ongeri F."/>
            <person name="Patil S."/>
            <person name="Petrosino J."/>
            <person name="Pham C."/>
            <person name="Pham P."/>
            <person name="Pu L.-L."/>
            <person name="Puazo M."/>
            <person name="Raj R."/>
            <person name="Reid J."/>
            <person name="Rouhana J."/>
            <person name="Saada N."/>
            <person name="Shang Y."/>
            <person name="Simmons D."/>
            <person name="Thornton R."/>
            <person name="Warren J."/>
            <person name="Weissenberger G."/>
            <person name="Zhang J."/>
            <person name="Zhang L."/>
            <person name="Zhou C."/>
            <person name="Zhu D."/>
            <person name="Muzny D."/>
            <person name="Worley K."/>
            <person name="Gibbs R."/>
        </authorList>
    </citation>
    <scope>NUCLEOTIDE SEQUENCE [LARGE SCALE GENOMIC DNA]</scope>
    <source>
        <strain evidence="11 13">DSM 16041</strain>
    </source>
</reference>
<evidence type="ECO:0000259" key="10">
    <source>
        <dbReference type="Pfam" id="PF02275"/>
    </source>
</evidence>
<evidence type="ECO:0000256" key="3">
    <source>
        <dbReference type="ARBA" id="ARBA00022801"/>
    </source>
</evidence>
<dbReference type="InterPro" id="IPR052193">
    <property type="entry name" value="Peptidase_C59"/>
</dbReference>
<dbReference type="EC" id="3.5.1.24" evidence="5"/>
<evidence type="ECO:0000313" key="14">
    <source>
        <dbReference type="Proteomes" id="UP000051883"/>
    </source>
</evidence>
<evidence type="ECO:0000256" key="1">
    <source>
        <dbReference type="ARBA" id="ARBA00004860"/>
    </source>
</evidence>
<evidence type="ECO:0000256" key="2">
    <source>
        <dbReference type="ARBA" id="ARBA00006625"/>
    </source>
</evidence>
<evidence type="ECO:0000256" key="8">
    <source>
        <dbReference type="ARBA" id="ARBA00047285"/>
    </source>
</evidence>
<dbReference type="InterPro" id="IPR047711">
    <property type="entry name" value="CBAH"/>
</dbReference>
<dbReference type="EMBL" id="ACLL01000065">
    <property type="protein sequence ID" value="EEW52744.1"/>
    <property type="molecule type" value="Genomic_DNA"/>
</dbReference>
<dbReference type="PANTHER" id="PTHR35527:SF2">
    <property type="entry name" value="HYDROLASE"/>
    <property type="match status" value="1"/>
</dbReference>
<dbReference type="HOGENOM" id="CLU_045206_1_1_9"/>
<protein>
    <recommendedName>
        <fullName evidence="5">choloylglycine hydrolase</fullName>
        <ecNumber evidence="5">3.5.1.24</ecNumber>
    </recommendedName>
    <alternativeName>
        <fullName evidence="6">Bile salt hydrolase</fullName>
    </alternativeName>
    <alternativeName>
        <fullName evidence="7">Choloylglycine hydrolase</fullName>
    </alternativeName>
</protein>
<dbReference type="Proteomes" id="UP000003675">
    <property type="component" value="Unassembled WGS sequence"/>
</dbReference>
<dbReference type="PATRIC" id="fig|525309.8.peg.1613"/>
<dbReference type="Gene3D" id="3.60.60.10">
    <property type="entry name" value="Penicillin V Acylase, Chain A"/>
    <property type="match status" value="1"/>
</dbReference>
<evidence type="ECO:0000256" key="4">
    <source>
        <dbReference type="ARBA" id="ARBA00023098"/>
    </source>
</evidence>
<gene>
    <name evidence="11" type="primary">cbh2</name>
    <name evidence="12" type="ORF">FC31_GL001582</name>
    <name evidence="11" type="ORF">HMPREF0494_2091</name>
</gene>
<name>C8P9U7_9LACO</name>
<reference evidence="12 14" key="2">
    <citation type="journal article" date="2015" name="Genome Announc.">
        <title>Expanding the biotechnology potential of lactobacilli through comparative genomics of 213 strains and associated genera.</title>
        <authorList>
            <person name="Sun Z."/>
            <person name="Harris H.M."/>
            <person name="McCann A."/>
            <person name="Guo C."/>
            <person name="Argimon S."/>
            <person name="Zhang W."/>
            <person name="Yang X."/>
            <person name="Jeffery I.B."/>
            <person name="Cooney J.C."/>
            <person name="Kagawa T.F."/>
            <person name="Liu W."/>
            <person name="Song Y."/>
            <person name="Salvetti E."/>
            <person name="Wrobel A."/>
            <person name="Rasinkangas P."/>
            <person name="Parkhill J."/>
            <person name="Rea M.C."/>
            <person name="O'Sullivan O."/>
            <person name="Ritari J."/>
            <person name="Douillard F.P."/>
            <person name="Paul Ross R."/>
            <person name="Yang R."/>
            <person name="Briner A.E."/>
            <person name="Felis G.E."/>
            <person name="de Vos W.M."/>
            <person name="Barrangou R."/>
            <person name="Klaenhammer T.R."/>
            <person name="Caufield P.W."/>
            <person name="Cui Y."/>
            <person name="Zhang H."/>
            <person name="O'Toole P.W."/>
        </authorList>
    </citation>
    <scope>NUCLEOTIDE SEQUENCE [LARGE SCALE GENOMIC DNA]</scope>
    <source>
        <strain evidence="12 14">DSM 16041</strain>
    </source>
</reference>
<keyword evidence="3 11" id="KW-0378">Hydrolase</keyword>
<evidence type="ECO:0000256" key="7">
    <source>
        <dbReference type="ARBA" id="ARBA00044806"/>
    </source>
</evidence>
<evidence type="ECO:0000256" key="6">
    <source>
        <dbReference type="ARBA" id="ARBA00044804"/>
    </source>
</evidence>
<feature type="domain" description="Choloylglycine hydrolase/NAAA C-terminal" evidence="10">
    <location>
        <begin position="7"/>
        <end position="320"/>
    </location>
</feature>
<dbReference type="InterPro" id="IPR029055">
    <property type="entry name" value="Ntn_hydrolases_N"/>
</dbReference>
<comment type="similarity">
    <text evidence="2">Belongs to the peptidase C59 family.</text>
</comment>
<evidence type="ECO:0000313" key="13">
    <source>
        <dbReference type="Proteomes" id="UP000003675"/>
    </source>
</evidence>
<keyword evidence="4" id="KW-0443">Lipid metabolism</keyword>
<proteinExistence type="inferred from homology"/>
<dbReference type="GO" id="GO:0045302">
    <property type="term" value="F:choloylglycine hydrolase activity"/>
    <property type="evidence" value="ECO:0007669"/>
    <property type="project" value="UniProtKB-EC"/>
</dbReference>
<dbReference type="CDD" id="cd00542">
    <property type="entry name" value="Ntn_PVA"/>
    <property type="match status" value="1"/>
</dbReference>
<dbReference type="EMBL" id="AZDK01000040">
    <property type="protein sequence ID" value="KRK55307.1"/>
    <property type="molecule type" value="Genomic_DNA"/>
</dbReference>
<dbReference type="NCBIfam" id="NF038245">
    <property type="entry name" value="bile_salt_hydro"/>
    <property type="match status" value="1"/>
</dbReference>
<comment type="pathway">
    <text evidence="1">Lipid metabolism; bile acid biosynthesis.</text>
</comment>
<dbReference type="Pfam" id="PF02275">
    <property type="entry name" value="CBAH"/>
    <property type="match status" value="1"/>
</dbReference>
<dbReference type="GO" id="GO:0006629">
    <property type="term" value="P:lipid metabolic process"/>
    <property type="evidence" value="ECO:0007669"/>
    <property type="project" value="UniProtKB-KW"/>
</dbReference>
<comment type="caution">
    <text evidence="11">The sequence shown here is derived from an EMBL/GenBank/DDBJ whole genome shotgun (WGS) entry which is preliminary data.</text>
</comment>
<dbReference type="Proteomes" id="UP000051883">
    <property type="component" value="Unassembled WGS sequence"/>
</dbReference>
<comment type="catalytic activity">
    <reaction evidence="9">
        <text>taurodeoxycholate + H2O = deoxycholate + taurine</text>
        <dbReference type="Rhea" id="RHEA:47556"/>
        <dbReference type="ChEBI" id="CHEBI:15377"/>
        <dbReference type="ChEBI" id="CHEBI:23614"/>
        <dbReference type="ChEBI" id="CHEBI:36261"/>
        <dbReference type="ChEBI" id="CHEBI:507393"/>
    </reaction>
    <physiologicalReaction direction="left-to-right" evidence="9">
        <dbReference type="Rhea" id="RHEA:47557"/>
    </physiologicalReaction>
</comment>
<dbReference type="eggNOG" id="COG3049">
    <property type="taxonomic scope" value="Bacteria"/>
</dbReference>
<evidence type="ECO:0000313" key="11">
    <source>
        <dbReference type="EMBL" id="EEW52744.1"/>
    </source>
</evidence>
<dbReference type="MEROPS" id="C59.951"/>
<comment type="catalytic activity">
    <reaction evidence="8">
        <text>cholate + taurine = taurocholate + H2O</text>
        <dbReference type="Rhea" id="RHEA:47108"/>
        <dbReference type="ChEBI" id="CHEBI:15377"/>
        <dbReference type="ChEBI" id="CHEBI:29747"/>
        <dbReference type="ChEBI" id="CHEBI:36257"/>
        <dbReference type="ChEBI" id="CHEBI:507393"/>
    </reaction>
    <physiologicalReaction direction="right-to-left" evidence="8">
        <dbReference type="Rhea" id="RHEA:47110"/>
    </physiologicalReaction>
</comment>
<dbReference type="STRING" id="525309.HMPREF0494_2091"/>
<evidence type="ECO:0000256" key="5">
    <source>
        <dbReference type="ARBA" id="ARBA00044769"/>
    </source>
</evidence>